<gene>
    <name evidence="3" type="ORF">Sru01_37310</name>
</gene>
<accession>A0A919V0G7</accession>
<sequence>MNRVRELDMLRGFAVCGITLVNAWQHAVEELPHRTPSTADWLVENLAQSRFFPIFSFLFGIGFVLFLRSAADRTARPRAVMLRRLAVLAALGALHTLVNSGEVLLPYAAWGAAALLPATFLPRAAVLAAGAAATLAAALLHGGGSWLIPGLLLLGMAAARYAPGPAAWWPVFAASAALGALLTGGWLYLWAHPDVYYGIPFAIAVYPLAGLAAATAYCTGLLLAHRRWLGRLAFLEPLGRIALTAYLAGTAVSLATRPLLPYDTGRAGVLALAVLTAAALAWFADRWLARFTYGPVEWVWRCLTWGERVPLRRPPAPAGRTLER</sequence>
<feature type="transmembrane region" description="Helical" evidence="1">
    <location>
        <begin position="267"/>
        <end position="284"/>
    </location>
</feature>
<dbReference type="PANTHER" id="PTHR30590">
    <property type="entry name" value="INNER MEMBRANE PROTEIN"/>
    <property type="match status" value="1"/>
</dbReference>
<evidence type="ECO:0000259" key="2">
    <source>
        <dbReference type="Pfam" id="PF04235"/>
    </source>
</evidence>
<feature type="transmembrane region" description="Helical" evidence="1">
    <location>
        <begin position="47"/>
        <end position="67"/>
    </location>
</feature>
<dbReference type="PANTHER" id="PTHR30590:SF2">
    <property type="entry name" value="INNER MEMBRANE PROTEIN"/>
    <property type="match status" value="1"/>
</dbReference>
<feature type="transmembrane region" description="Helical" evidence="1">
    <location>
        <begin position="79"/>
        <end position="98"/>
    </location>
</feature>
<dbReference type="InterPro" id="IPR052529">
    <property type="entry name" value="Bact_Transport_Assoc"/>
</dbReference>
<evidence type="ECO:0000313" key="4">
    <source>
        <dbReference type="Proteomes" id="UP000655287"/>
    </source>
</evidence>
<dbReference type="Proteomes" id="UP000655287">
    <property type="component" value="Unassembled WGS sequence"/>
</dbReference>
<feature type="transmembrane region" description="Helical" evidence="1">
    <location>
        <begin position="237"/>
        <end position="255"/>
    </location>
</feature>
<comment type="caution">
    <text evidence="3">The sequence shown here is derived from an EMBL/GenBank/DDBJ whole genome shotgun (WGS) entry which is preliminary data.</text>
</comment>
<keyword evidence="4" id="KW-1185">Reference proteome</keyword>
<dbReference type="Pfam" id="PF04235">
    <property type="entry name" value="DUF418"/>
    <property type="match status" value="1"/>
</dbReference>
<dbReference type="AlphaFoldDB" id="A0A919V0G7"/>
<evidence type="ECO:0000313" key="3">
    <source>
        <dbReference type="EMBL" id="GII78749.1"/>
    </source>
</evidence>
<dbReference type="RefSeq" id="WP_239137537.1">
    <property type="nucleotide sequence ID" value="NZ_BOOU01000052.1"/>
</dbReference>
<organism evidence="3 4">
    <name type="scientific">Sphaerisporangium rufum</name>
    <dbReference type="NCBI Taxonomy" id="1381558"/>
    <lineage>
        <taxon>Bacteria</taxon>
        <taxon>Bacillati</taxon>
        <taxon>Actinomycetota</taxon>
        <taxon>Actinomycetes</taxon>
        <taxon>Streptosporangiales</taxon>
        <taxon>Streptosporangiaceae</taxon>
        <taxon>Sphaerisporangium</taxon>
    </lineage>
</organism>
<keyword evidence="1" id="KW-0812">Transmembrane</keyword>
<feature type="transmembrane region" description="Helical" evidence="1">
    <location>
        <begin position="195"/>
        <end position="225"/>
    </location>
</feature>
<feature type="transmembrane region" description="Helical" evidence="1">
    <location>
        <begin position="166"/>
        <end position="189"/>
    </location>
</feature>
<dbReference type="InterPro" id="IPR007349">
    <property type="entry name" value="DUF418"/>
</dbReference>
<feature type="domain" description="DUF418" evidence="2">
    <location>
        <begin position="167"/>
        <end position="306"/>
    </location>
</feature>
<protein>
    <recommendedName>
        <fullName evidence="2">DUF418 domain-containing protein</fullName>
    </recommendedName>
</protein>
<keyword evidence="1" id="KW-0472">Membrane</keyword>
<dbReference type="EMBL" id="BOOU01000052">
    <property type="protein sequence ID" value="GII78749.1"/>
    <property type="molecule type" value="Genomic_DNA"/>
</dbReference>
<feature type="transmembrane region" description="Helical" evidence="1">
    <location>
        <begin position="125"/>
        <end position="154"/>
    </location>
</feature>
<name>A0A919V0G7_9ACTN</name>
<keyword evidence="1" id="KW-1133">Transmembrane helix</keyword>
<proteinExistence type="predicted"/>
<reference evidence="3" key="1">
    <citation type="submission" date="2021-01" db="EMBL/GenBank/DDBJ databases">
        <title>Whole genome shotgun sequence of Sphaerisporangium rufum NBRC 109079.</title>
        <authorList>
            <person name="Komaki H."/>
            <person name="Tamura T."/>
        </authorList>
    </citation>
    <scope>NUCLEOTIDE SEQUENCE</scope>
    <source>
        <strain evidence="3">NBRC 109079</strain>
    </source>
</reference>
<feature type="transmembrane region" description="Helical" evidence="1">
    <location>
        <begin position="9"/>
        <end position="27"/>
    </location>
</feature>
<evidence type="ECO:0000256" key="1">
    <source>
        <dbReference type="SAM" id="Phobius"/>
    </source>
</evidence>